<feature type="transmembrane region" description="Helical" evidence="15">
    <location>
        <begin position="197"/>
        <end position="219"/>
    </location>
</feature>
<dbReference type="GO" id="GO:0046488">
    <property type="term" value="P:phosphatidylinositol metabolic process"/>
    <property type="evidence" value="ECO:0007669"/>
    <property type="project" value="UniProtKB-UniRule"/>
</dbReference>
<dbReference type="GO" id="GO:0052742">
    <property type="term" value="F:phosphatidylinositol kinase activity"/>
    <property type="evidence" value="ECO:0007669"/>
    <property type="project" value="InterPro"/>
</dbReference>
<evidence type="ECO:0000256" key="13">
    <source>
        <dbReference type="PROSITE-ProRule" id="PRU00781"/>
    </source>
</evidence>
<dbReference type="InterPro" id="IPR002016">
    <property type="entry name" value="Haem_peroxidase"/>
</dbReference>
<dbReference type="PROSITE" id="PS50261">
    <property type="entry name" value="G_PROTEIN_RECEP_F2_4"/>
    <property type="match status" value="1"/>
</dbReference>
<dbReference type="GO" id="GO:0007166">
    <property type="term" value="P:cell surface receptor signaling pathway"/>
    <property type="evidence" value="ECO:0007669"/>
    <property type="project" value="InterPro"/>
</dbReference>
<feature type="transmembrane region" description="Helical" evidence="15">
    <location>
        <begin position="73"/>
        <end position="93"/>
    </location>
</feature>
<evidence type="ECO:0008006" key="21">
    <source>
        <dbReference type="Google" id="ProtNLM"/>
    </source>
</evidence>
<feature type="compositionally biased region" description="Polar residues" evidence="14">
    <location>
        <begin position="1346"/>
        <end position="1362"/>
    </location>
</feature>
<protein>
    <recommendedName>
        <fullName evidence="21">Peroxidase</fullName>
    </recommendedName>
</protein>
<evidence type="ECO:0000256" key="9">
    <source>
        <dbReference type="ARBA" id="ARBA00023002"/>
    </source>
</evidence>
<evidence type="ECO:0000256" key="3">
    <source>
        <dbReference type="ARBA" id="ARBA00005997"/>
    </source>
</evidence>
<dbReference type="InterPro" id="IPR002207">
    <property type="entry name" value="Peroxidase_I"/>
</dbReference>
<dbReference type="CDD" id="cd00691">
    <property type="entry name" value="ascorbate_peroxidase"/>
    <property type="match status" value="1"/>
</dbReference>
<comment type="subcellular location">
    <subcellularLocation>
        <location evidence="2">Membrane</location>
        <topology evidence="2">Multi-pass membrane protein</topology>
    </subcellularLocation>
</comment>
<evidence type="ECO:0000256" key="10">
    <source>
        <dbReference type="ARBA" id="ARBA00023004"/>
    </source>
</evidence>
<dbReference type="GO" id="GO:0034599">
    <property type="term" value="P:cellular response to oxidative stress"/>
    <property type="evidence" value="ECO:0007669"/>
    <property type="project" value="InterPro"/>
</dbReference>
<dbReference type="EMBL" id="MDYQ01000003">
    <property type="protein sequence ID" value="PRP89486.1"/>
    <property type="molecule type" value="Genomic_DNA"/>
</dbReference>
<keyword evidence="7" id="KW-0479">Metal-binding</keyword>
<dbReference type="PROSITE" id="PS51455">
    <property type="entry name" value="PIPK"/>
    <property type="match status" value="1"/>
</dbReference>
<dbReference type="CDD" id="cd00139">
    <property type="entry name" value="PIPKc"/>
    <property type="match status" value="1"/>
</dbReference>
<evidence type="ECO:0000313" key="19">
    <source>
        <dbReference type="EMBL" id="PRP89486.1"/>
    </source>
</evidence>
<dbReference type="PANTHER" id="PTHR31356">
    <property type="entry name" value="THYLAKOID LUMENAL 29 KDA PROTEIN, CHLOROPLASTIC-RELATED"/>
    <property type="match status" value="1"/>
</dbReference>
<feature type="region of interest" description="Disordered" evidence="14">
    <location>
        <begin position="247"/>
        <end position="273"/>
    </location>
</feature>
<keyword evidence="20" id="KW-1185">Reference proteome</keyword>
<evidence type="ECO:0000256" key="4">
    <source>
        <dbReference type="ARBA" id="ARBA00022559"/>
    </source>
</evidence>
<dbReference type="SUPFAM" id="SSF81321">
    <property type="entry name" value="Family A G protein-coupled receptor-like"/>
    <property type="match status" value="1"/>
</dbReference>
<feature type="compositionally biased region" description="Basic and acidic residues" evidence="14">
    <location>
        <begin position="1656"/>
        <end position="1667"/>
    </location>
</feature>
<dbReference type="PANTHER" id="PTHR31356:SF36">
    <property type="entry name" value="L-ASCORBATE PEROXIDASE 3"/>
    <property type="match status" value="1"/>
</dbReference>
<accession>A0A2P6NZV4</accession>
<dbReference type="Gene3D" id="1.10.420.10">
    <property type="entry name" value="Peroxidase, domain 2"/>
    <property type="match status" value="1"/>
</dbReference>
<keyword evidence="9" id="KW-0560">Oxidoreductase</keyword>
<dbReference type="GO" id="GO:0020037">
    <property type="term" value="F:heme binding"/>
    <property type="evidence" value="ECO:0007669"/>
    <property type="project" value="InterPro"/>
</dbReference>
<keyword evidence="5" id="KW-0349">Heme</keyword>
<feature type="compositionally biased region" description="Basic and acidic residues" evidence="14">
    <location>
        <begin position="1623"/>
        <end position="1640"/>
    </location>
</feature>
<comment type="function">
    <text evidence="1">Destroys radicals which are normally produced within the cells and which are toxic to biological systems.</text>
</comment>
<dbReference type="Gene3D" id="1.20.1070.10">
    <property type="entry name" value="Rhodopsin 7-helix transmembrane proteins"/>
    <property type="match status" value="1"/>
</dbReference>
<dbReference type="PROSITE" id="PS50873">
    <property type="entry name" value="PEROXIDASE_4"/>
    <property type="match status" value="1"/>
</dbReference>
<dbReference type="InterPro" id="IPR010255">
    <property type="entry name" value="Haem_peroxidase_sf"/>
</dbReference>
<dbReference type="FunFam" id="1.10.420.10:FF:000009">
    <property type="entry name" value="Ascorbate peroxidase"/>
    <property type="match status" value="1"/>
</dbReference>
<dbReference type="SUPFAM" id="SSF48371">
    <property type="entry name" value="ARM repeat"/>
    <property type="match status" value="1"/>
</dbReference>
<feature type="region of interest" description="Disordered" evidence="14">
    <location>
        <begin position="1346"/>
        <end position="1366"/>
    </location>
</feature>
<dbReference type="STRING" id="1890364.A0A2P6NZV4"/>
<keyword evidence="10" id="KW-0408">Iron</keyword>
<dbReference type="FunFam" id="1.10.520.10:FF:000005">
    <property type="entry name" value="Cytochrome c peroxidase"/>
    <property type="match status" value="1"/>
</dbReference>
<dbReference type="GO" id="GO:0046872">
    <property type="term" value="F:metal ion binding"/>
    <property type="evidence" value="ECO:0007669"/>
    <property type="project" value="UniProtKB-KW"/>
</dbReference>
<dbReference type="GO" id="GO:0000302">
    <property type="term" value="P:response to reactive oxygen species"/>
    <property type="evidence" value="ECO:0007669"/>
    <property type="project" value="TreeGrafter"/>
</dbReference>
<keyword evidence="11 15" id="KW-0472">Membrane</keyword>
<keyword evidence="8 15" id="KW-1133">Transmembrane helix</keyword>
<comment type="similarity">
    <text evidence="3">Belongs to the peroxidase family. Cytochrome c peroxidase subfamily.</text>
</comment>
<evidence type="ECO:0000256" key="7">
    <source>
        <dbReference type="ARBA" id="ARBA00022723"/>
    </source>
</evidence>
<dbReference type="GO" id="GO:0005524">
    <property type="term" value="F:ATP binding"/>
    <property type="evidence" value="ECO:0007669"/>
    <property type="project" value="UniProtKB-UniRule"/>
</dbReference>
<dbReference type="Pfam" id="PF05462">
    <property type="entry name" value="Dicty_CAR"/>
    <property type="match status" value="1"/>
</dbReference>
<dbReference type="InterPro" id="IPR017981">
    <property type="entry name" value="GPCR_2-like_7TM"/>
</dbReference>
<evidence type="ECO:0000256" key="1">
    <source>
        <dbReference type="ARBA" id="ARBA00003917"/>
    </source>
</evidence>
<feature type="compositionally biased region" description="Polar residues" evidence="14">
    <location>
        <begin position="788"/>
        <end position="804"/>
    </location>
</feature>
<dbReference type="SUPFAM" id="SSF56104">
    <property type="entry name" value="SAICAR synthase-like"/>
    <property type="match status" value="1"/>
</dbReference>
<evidence type="ECO:0000259" key="18">
    <source>
        <dbReference type="PROSITE" id="PS51455"/>
    </source>
</evidence>
<dbReference type="GO" id="GO:0016020">
    <property type="term" value="C:membrane"/>
    <property type="evidence" value="ECO:0007669"/>
    <property type="project" value="UniProtKB-SubCell"/>
</dbReference>
<dbReference type="SUPFAM" id="SSF48113">
    <property type="entry name" value="Heme-dependent peroxidases"/>
    <property type="match status" value="1"/>
</dbReference>
<dbReference type="OrthoDB" id="2129491at2759"/>
<feature type="transmembrane region" description="Helical" evidence="15">
    <location>
        <begin position="113"/>
        <end position="135"/>
    </location>
</feature>
<dbReference type="InParanoid" id="A0A2P6NZV4"/>
<keyword evidence="13" id="KW-0547">Nucleotide-binding</keyword>
<sequence length="1667" mass="188621">MDTCLLNALFFKKNSCGHTNTRDEKLHTSYIIVADEILPGRGYPRWVLNSSALIVITYLVVKDLRRHPTNLVFWLAVADLFFSLKFVITALAYDSQNKQNLPDWCLAQALAAQFWGIASISWNGMISVNLLIKMYNPFVDTGFMSKWFHLWTWSLSIITTAIMMSGSNPKNDPNNQAAWRYGPAGDGTCWVVNNWRLLFFVPLAFYSFIAIITVVLAAVRAKSIQRQLDQAIVPDRDIEHTTHRNARTPLISKPHSHHQHEHQKKDSGRFMPQSSTEASLANQQYYKLLIRMSLYVFTFLLLWSLPLAHRIQQIIKPELENNYQEATLIQYLDIIGVALQGFCNALVWITNPPIWRSFKKKVLPAPIAHIIRVTGGADSSSTDGEGGSGEFRKNPHERQADVQNVDVLLRKYVISCIISGITKSVRIWARSIVTSDFTDVQEIQEDESMVSRVTNHTFFVDYAPLVFMNLRRIAGVSNKDYLSAMEPRHFMANLKNQKFSDGRSGSFFVFSPDKKYILKTLTQYEAQLLIDILPEFYRHMNSHPGTLINRFYGLHAFNVSHGQTTIVAVMENVIDTSRIIDRTYDLKGSWVNRRVGKLHDENGKQGMDVDFAGTKRKLKMNPRMRELFLRQIEIDSKNIMDYSLLLGFHKIRDNEEFINDDQSDEKPFFRLADGGILSEDGTEIYFVGVIDILQAWDAAKKRERFFKVYVLQKDKWGISAQHPRFYSERFIKGMRGIVEGGSLSLNGTKENVFYRSCSVISKGCRFFSTFSEKVVCGQHLPSRFSEEPNPTSNANAEESETRPTSAIGTQELGAAQFKLSLGLQTTPRRLDQLEPITSSPIKKVASRDSPHTSPSVTPKNEVEERQWTSIEHLLEELSSADFSDTQVLSTLLDSLFQQCCQWDFKVKDGRREVLEGVSRFAEHTNASILMKHCKIVLKVANRTPPLAHACRLLYRTSKMEDNDSKFSEEGNLLELMNRIIQLPFKNLSSNSATAFFENLRDLIDLGVVESLTKWLDISRIADLEAVLSQTKSETTETKKESYDRILSFLIQVTATLRNLISGGSNLSAQDAVTLCTLCDDNRVSTKQELVLNIVRILAKITCINDARNAITASPPAILSLINLLDRFSDYYPICVRVLFSLGNLTGSSEEARKIIFEQFNATNVLFSMFERWCEQVITQKDRDLEDLSTKLIRILANLSISETIGPIISERREINLLYVLLVILKLLMHKNEEAVIETARALGNFSRSPEVRKLMSLTGADESLLLLLEHSHREVVYNTAGVLMNLMTDPKNRSAIVSEGGVDKLMDILQDSANHLSESNSKEEDKLDLTLCSTILRKLLLAAQSETNQRENAGTSHRTNMSKPGDYDTVRQDIVKLLHLPGYDDGHIGPILVRLAWHAAGTYDKATGTGGSSGAGMRYEKEGGDPANAGLQHARKFLEPVKEKNPWVSYSDLWTLAGCVAVESMGGPKIKWEPGRTDYTDDNKCPPRGRLPDAAQGADHIRHIFYRMGFNDQEIVALSGAHNLGRCHPDRSGFSGPWVNNPTKFSNQYFKLLRSLEWKPKKWDGPLQYADEEDRLMMLPTDIALIKDDSFIKYVDLYAKDQKKFYEDFAAVFSKLLELGVRRDGTDPNNEGKDKNKTAEQARSGDVPKAAPQKPMTEKGKEAKSKL</sequence>
<name>A0A2P6NZV4_9EUKA</name>
<dbReference type="Gene3D" id="1.10.520.10">
    <property type="match status" value="1"/>
</dbReference>
<feature type="transmembrane region" description="Helical" evidence="15">
    <location>
        <begin position="288"/>
        <end position="308"/>
    </location>
</feature>
<dbReference type="Gene3D" id="3.30.810.10">
    <property type="entry name" value="2-Layer Sandwich"/>
    <property type="match status" value="1"/>
</dbReference>
<proteinExistence type="inferred from homology"/>
<dbReference type="InterPro" id="IPR016024">
    <property type="entry name" value="ARM-type_fold"/>
</dbReference>
<dbReference type="GO" id="GO:0042744">
    <property type="term" value="P:hydrogen peroxide catabolic process"/>
    <property type="evidence" value="ECO:0007669"/>
    <property type="project" value="TreeGrafter"/>
</dbReference>
<reference evidence="19 20" key="1">
    <citation type="journal article" date="2018" name="Genome Biol. Evol.">
        <title>Multiple Roots of Fruiting Body Formation in Amoebozoa.</title>
        <authorList>
            <person name="Hillmann F."/>
            <person name="Forbes G."/>
            <person name="Novohradska S."/>
            <person name="Ferling I."/>
            <person name="Riege K."/>
            <person name="Groth M."/>
            <person name="Westermann M."/>
            <person name="Marz M."/>
            <person name="Spaller T."/>
            <person name="Winckler T."/>
            <person name="Schaap P."/>
            <person name="Glockner G."/>
        </authorList>
    </citation>
    <scope>NUCLEOTIDE SEQUENCE [LARGE SCALE GENOMIC DNA]</scope>
    <source>
        <strain evidence="19 20">Jena</strain>
    </source>
</reference>
<dbReference type="PROSITE" id="PS00436">
    <property type="entry name" value="PEROXIDASE_2"/>
    <property type="match status" value="1"/>
</dbReference>
<feature type="region of interest" description="Disordered" evidence="14">
    <location>
        <begin position="375"/>
        <end position="396"/>
    </location>
</feature>
<feature type="region of interest" description="Disordered" evidence="14">
    <location>
        <begin position="829"/>
        <end position="864"/>
    </location>
</feature>
<dbReference type="InterPro" id="IPR019794">
    <property type="entry name" value="Peroxidases_AS"/>
</dbReference>
<evidence type="ECO:0000256" key="8">
    <source>
        <dbReference type="ARBA" id="ARBA00022989"/>
    </source>
</evidence>
<feature type="transmembrane region" description="Helical" evidence="15">
    <location>
        <begin position="147"/>
        <end position="166"/>
    </location>
</feature>
<keyword evidence="13" id="KW-0418">Kinase</keyword>
<organism evidence="19 20">
    <name type="scientific">Planoprotostelium fungivorum</name>
    <dbReference type="NCBI Taxonomy" id="1890364"/>
    <lineage>
        <taxon>Eukaryota</taxon>
        <taxon>Amoebozoa</taxon>
        <taxon>Evosea</taxon>
        <taxon>Variosea</taxon>
        <taxon>Cavosteliida</taxon>
        <taxon>Cavosteliaceae</taxon>
        <taxon>Planoprotostelium</taxon>
    </lineage>
</organism>
<keyword evidence="6 15" id="KW-0812">Transmembrane</keyword>
<dbReference type="Gene3D" id="3.30.800.10">
    <property type="entry name" value="Phosphatidylinositol Phosphate Kinase II Beta"/>
    <property type="match status" value="1"/>
</dbReference>
<keyword evidence="4" id="KW-0575">Peroxidase</keyword>
<evidence type="ECO:0000256" key="14">
    <source>
        <dbReference type="SAM" id="MobiDB-lite"/>
    </source>
</evidence>
<dbReference type="Pfam" id="PF01504">
    <property type="entry name" value="PIP5K"/>
    <property type="match status" value="2"/>
</dbReference>
<feature type="region of interest" description="Disordered" evidence="14">
    <location>
        <begin position="1623"/>
        <end position="1667"/>
    </location>
</feature>
<dbReference type="SMART" id="SM00330">
    <property type="entry name" value="PIPKc"/>
    <property type="match status" value="1"/>
</dbReference>
<feature type="region of interest" description="Disordered" evidence="14">
    <location>
        <begin position="781"/>
        <end position="804"/>
    </location>
</feature>
<dbReference type="PRINTS" id="PR00459">
    <property type="entry name" value="ASPEROXIDASE"/>
</dbReference>
<gene>
    <name evidence="19" type="ORF">PROFUN_01349</name>
</gene>
<feature type="domain" description="G-protein coupled receptors family 2 profile 2" evidence="16">
    <location>
        <begin position="48"/>
        <end position="215"/>
    </location>
</feature>
<dbReference type="Proteomes" id="UP000241769">
    <property type="component" value="Unassembled WGS sequence"/>
</dbReference>
<keyword evidence="13" id="KW-0808">Transferase</keyword>
<dbReference type="InterPro" id="IPR027484">
    <property type="entry name" value="PInositol-4-P-5-kinase_N"/>
</dbReference>
<dbReference type="Gene3D" id="1.25.10.10">
    <property type="entry name" value="Leucine-rich Repeat Variant"/>
    <property type="match status" value="2"/>
</dbReference>
<evidence type="ECO:0000313" key="20">
    <source>
        <dbReference type="Proteomes" id="UP000241769"/>
    </source>
</evidence>
<evidence type="ECO:0000256" key="11">
    <source>
        <dbReference type="ARBA" id="ARBA00023136"/>
    </source>
</evidence>
<dbReference type="GO" id="GO:0004888">
    <property type="term" value="F:transmembrane signaling receptor activity"/>
    <property type="evidence" value="ECO:0007669"/>
    <property type="project" value="InterPro"/>
</dbReference>
<evidence type="ECO:0000256" key="12">
    <source>
        <dbReference type="PROSITE-ProRule" id="PRU00259"/>
    </source>
</evidence>
<dbReference type="PRINTS" id="PR00458">
    <property type="entry name" value="PEROXIDASE"/>
</dbReference>
<evidence type="ECO:0000256" key="5">
    <source>
        <dbReference type="ARBA" id="ARBA00022617"/>
    </source>
</evidence>
<dbReference type="InterPro" id="IPR044831">
    <property type="entry name" value="Ccp1-like"/>
</dbReference>
<evidence type="ECO:0000256" key="15">
    <source>
        <dbReference type="SAM" id="Phobius"/>
    </source>
</evidence>
<dbReference type="InterPro" id="IPR027483">
    <property type="entry name" value="PInositol-4-P-4/5-kinase_C_sf"/>
</dbReference>
<dbReference type="InterPro" id="IPR011989">
    <property type="entry name" value="ARM-like"/>
</dbReference>
<evidence type="ECO:0000259" key="16">
    <source>
        <dbReference type="PROSITE" id="PS50261"/>
    </source>
</evidence>
<dbReference type="InterPro" id="IPR002498">
    <property type="entry name" value="PInositol-4-P-4/5-kinase_core"/>
</dbReference>
<evidence type="ECO:0000256" key="6">
    <source>
        <dbReference type="ARBA" id="ARBA00022692"/>
    </source>
</evidence>
<feature type="repeat" description="ARM" evidence="12">
    <location>
        <begin position="1259"/>
        <end position="1301"/>
    </location>
</feature>
<dbReference type="GO" id="GO:0004601">
    <property type="term" value="F:peroxidase activity"/>
    <property type="evidence" value="ECO:0007669"/>
    <property type="project" value="UniProtKB-KW"/>
</dbReference>
<evidence type="ECO:0000256" key="2">
    <source>
        <dbReference type="ARBA" id="ARBA00004141"/>
    </source>
</evidence>
<keyword evidence="13" id="KW-0067">ATP-binding</keyword>
<feature type="domain" description="Plant heme peroxidase family profile" evidence="17">
    <location>
        <begin position="1431"/>
        <end position="1640"/>
    </location>
</feature>
<feature type="domain" description="PIPK" evidence="18">
    <location>
        <begin position="397"/>
        <end position="738"/>
    </location>
</feature>
<dbReference type="InterPro" id="IPR000225">
    <property type="entry name" value="Armadillo"/>
</dbReference>
<comment type="caution">
    <text evidence="19">The sequence shown here is derived from an EMBL/GenBank/DDBJ whole genome shotgun (WGS) entry which is preliminary data.</text>
</comment>
<evidence type="ECO:0000259" key="17">
    <source>
        <dbReference type="PROSITE" id="PS50873"/>
    </source>
</evidence>
<dbReference type="Pfam" id="PF00141">
    <property type="entry name" value="peroxidase"/>
    <property type="match status" value="1"/>
</dbReference>
<dbReference type="PROSITE" id="PS50176">
    <property type="entry name" value="ARM_REPEAT"/>
    <property type="match status" value="1"/>
</dbReference>